<evidence type="ECO:0000256" key="8">
    <source>
        <dbReference type="ARBA" id="ARBA00022989"/>
    </source>
</evidence>
<evidence type="ECO:0000256" key="4">
    <source>
        <dbReference type="ARBA" id="ARBA00022475"/>
    </source>
</evidence>
<sequence length="453" mass="51368">MKSGNRNLLVTGPLVLVLTVCAIGWVIYQQASKLPQQLRAEIRADYLKSKKNDLKGYIKLAENAIKHLREPDLEISIEEAKKEAKRILSNLKYSEEDGYFFVYDVYGKNIVHPIKKDWVNQNKWDYKDKEGKYVIRDLITAARKAARGEGDGFDEYIFHKPSVADEIGGRSKLAFVIELTDWEWVLGTGIYLEDVDNFLDGADTEVLNYIHISMIWIAGIAFIGMMGLSLSQRNIGKTLERLRIGADLHDQVKQDLAYIIRELNNQLHQPGEVILSSSREFLEKIRDPAQHALDWIRIIIAGKDPNNLVLIDGLGELKRNFEMREQVLVTLSKTQKAEAYSKNLSKEKKATILKVVNEALNNIRHAAATRVDLQLQTDECNIVLTIQDNGVGFDVNHVKSVRMGLGLGSMEARIRRIGGELTIESSDCGTTVKATLPQNHNLWSYMLCLLKHR</sequence>
<comment type="catalytic activity">
    <reaction evidence="1">
        <text>ATP + protein L-histidine = ADP + protein N-phospho-L-histidine.</text>
        <dbReference type="EC" id="2.7.13.3"/>
    </reaction>
</comment>
<evidence type="ECO:0000256" key="7">
    <source>
        <dbReference type="ARBA" id="ARBA00022777"/>
    </source>
</evidence>
<dbReference type="RefSeq" id="WP_090321201.1">
    <property type="nucleotide sequence ID" value="NZ_FNOE01000025.1"/>
</dbReference>
<name>A0A1H8V254_9PROT</name>
<keyword evidence="14" id="KW-1185">Reference proteome</keyword>
<dbReference type="GO" id="GO:0005886">
    <property type="term" value="C:plasma membrane"/>
    <property type="evidence" value="ECO:0007669"/>
    <property type="project" value="UniProtKB-SubCell"/>
</dbReference>
<keyword evidence="5" id="KW-0808">Transferase</keyword>
<evidence type="ECO:0000256" key="11">
    <source>
        <dbReference type="SAM" id="Phobius"/>
    </source>
</evidence>
<dbReference type="OrthoDB" id="5298972at2"/>
<dbReference type="STRING" id="42354.SAMN05216333_14313"/>
<evidence type="ECO:0000256" key="1">
    <source>
        <dbReference type="ARBA" id="ARBA00000085"/>
    </source>
</evidence>
<reference evidence="14" key="1">
    <citation type="submission" date="2016-10" db="EMBL/GenBank/DDBJ databases">
        <authorList>
            <person name="Varghese N."/>
            <person name="Submissions S."/>
        </authorList>
    </citation>
    <scope>NUCLEOTIDE SEQUENCE [LARGE SCALE GENOMIC DNA]</scope>
    <source>
        <strain evidence="14">Nm76</strain>
    </source>
</reference>
<dbReference type="GO" id="GO:0004673">
    <property type="term" value="F:protein histidine kinase activity"/>
    <property type="evidence" value="ECO:0007669"/>
    <property type="project" value="UniProtKB-EC"/>
</dbReference>
<dbReference type="Pfam" id="PF17200">
    <property type="entry name" value="sCache_2"/>
    <property type="match status" value="1"/>
</dbReference>
<dbReference type="Pfam" id="PF02518">
    <property type="entry name" value="HATPase_c"/>
    <property type="match status" value="1"/>
</dbReference>
<evidence type="ECO:0000256" key="9">
    <source>
        <dbReference type="ARBA" id="ARBA00023012"/>
    </source>
</evidence>
<dbReference type="PANTHER" id="PTHR24421">
    <property type="entry name" value="NITRATE/NITRITE SENSOR PROTEIN NARX-RELATED"/>
    <property type="match status" value="1"/>
</dbReference>
<feature type="domain" description="Histidine kinase" evidence="12">
    <location>
        <begin position="355"/>
        <end position="440"/>
    </location>
</feature>
<keyword evidence="6 11" id="KW-0812">Transmembrane</keyword>
<dbReference type="PROSITE" id="PS50109">
    <property type="entry name" value="HIS_KIN"/>
    <property type="match status" value="1"/>
</dbReference>
<keyword evidence="8 11" id="KW-1133">Transmembrane helix</keyword>
<evidence type="ECO:0000256" key="5">
    <source>
        <dbReference type="ARBA" id="ARBA00022679"/>
    </source>
</evidence>
<evidence type="ECO:0000256" key="3">
    <source>
        <dbReference type="ARBA" id="ARBA00012438"/>
    </source>
</evidence>
<dbReference type="InterPro" id="IPR050482">
    <property type="entry name" value="Sensor_HK_TwoCompSys"/>
</dbReference>
<evidence type="ECO:0000259" key="12">
    <source>
        <dbReference type="PROSITE" id="PS50109"/>
    </source>
</evidence>
<protein>
    <recommendedName>
        <fullName evidence="3">histidine kinase</fullName>
        <ecNumber evidence="3">2.7.13.3</ecNumber>
    </recommendedName>
</protein>
<dbReference type="InterPro" id="IPR036890">
    <property type="entry name" value="HATPase_C_sf"/>
</dbReference>
<dbReference type="SUPFAM" id="SSF55874">
    <property type="entry name" value="ATPase domain of HSP90 chaperone/DNA topoisomerase II/histidine kinase"/>
    <property type="match status" value="1"/>
</dbReference>
<dbReference type="InterPro" id="IPR003594">
    <property type="entry name" value="HATPase_dom"/>
</dbReference>
<keyword evidence="4" id="KW-1003">Cell membrane</keyword>
<evidence type="ECO:0000256" key="10">
    <source>
        <dbReference type="ARBA" id="ARBA00023136"/>
    </source>
</evidence>
<proteinExistence type="predicted"/>
<dbReference type="CDD" id="cd16917">
    <property type="entry name" value="HATPase_UhpB-NarQ-NarX-like"/>
    <property type="match status" value="1"/>
</dbReference>
<dbReference type="EMBL" id="FODO01000043">
    <property type="protein sequence ID" value="SEP08848.1"/>
    <property type="molecule type" value="Genomic_DNA"/>
</dbReference>
<keyword evidence="7 13" id="KW-0418">Kinase</keyword>
<evidence type="ECO:0000313" key="13">
    <source>
        <dbReference type="EMBL" id="SEP08848.1"/>
    </source>
</evidence>
<dbReference type="EC" id="2.7.13.3" evidence="3"/>
<evidence type="ECO:0000313" key="14">
    <source>
        <dbReference type="Proteomes" id="UP000198814"/>
    </source>
</evidence>
<keyword evidence="10 11" id="KW-0472">Membrane</keyword>
<feature type="transmembrane region" description="Helical" evidence="11">
    <location>
        <begin position="209"/>
        <end position="231"/>
    </location>
</feature>
<gene>
    <name evidence="13" type="ORF">SAMN05216333_14313</name>
</gene>
<keyword evidence="9" id="KW-0902">Two-component regulatory system</keyword>
<dbReference type="GO" id="GO:0000160">
    <property type="term" value="P:phosphorelay signal transduction system"/>
    <property type="evidence" value="ECO:0007669"/>
    <property type="project" value="UniProtKB-KW"/>
</dbReference>
<evidence type="ECO:0000256" key="6">
    <source>
        <dbReference type="ARBA" id="ARBA00022692"/>
    </source>
</evidence>
<dbReference type="Gene3D" id="3.30.565.10">
    <property type="entry name" value="Histidine kinase-like ATPase, C-terminal domain"/>
    <property type="match status" value="1"/>
</dbReference>
<dbReference type="AlphaFoldDB" id="A0A1H8V254"/>
<dbReference type="Gene3D" id="3.30.450.20">
    <property type="entry name" value="PAS domain"/>
    <property type="match status" value="1"/>
</dbReference>
<dbReference type="Proteomes" id="UP000198814">
    <property type="component" value="Unassembled WGS sequence"/>
</dbReference>
<evidence type="ECO:0000256" key="2">
    <source>
        <dbReference type="ARBA" id="ARBA00004651"/>
    </source>
</evidence>
<organism evidence="13 14">
    <name type="scientific">Nitrosomonas oligotropha</name>
    <dbReference type="NCBI Taxonomy" id="42354"/>
    <lineage>
        <taxon>Bacteria</taxon>
        <taxon>Pseudomonadati</taxon>
        <taxon>Pseudomonadota</taxon>
        <taxon>Betaproteobacteria</taxon>
        <taxon>Nitrosomonadales</taxon>
        <taxon>Nitrosomonadaceae</taxon>
        <taxon>Nitrosomonas</taxon>
    </lineage>
</organism>
<dbReference type="InterPro" id="IPR005467">
    <property type="entry name" value="His_kinase_dom"/>
</dbReference>
<accession>A0A1H8V254</accession>
<dbReference type="PANTHER" id="PTHR24421:SF10">
    <property type="entry name" value="NITRATE_NITRITE SENSOR PROTEIN NARQ"/>
    <property type="match status" value="1"/>
</dbReference>
<comment type="subcellular location">
    <subcellularLocation>
        <location evidence="2">Cell membrane</location>
        <topology evidence="2">Multi-pass membrane protein</topology>
    </subcellularLocation>
</comment>
<dbReference type="SMART" id="SM00387">
    <property type="entry name" value="HATPase_c"/>
    <property type="match status" value="1"/>
</dbReference>
<dbReference type="InterPro" id="IPR033480">
    <property type="entry name" value="sCache_2"/>
</dbReference>
<dbReference type="SMART" id="SM01049">
    <property type="entry name" value="Cache_2"/>
    <property type="match status" value="1"/>
</dbReference>